<accession>A0ABV3EXB0</accession>
<comment type="caution">
    <text evidence="4">The sequence shown here is derived from an EMBL/GenBank/DDBJ whole genome shotgun (WGS) entry which is preliminary data.</text>
</comment>
<comment type="similarity">
    <text evidence="1">Belongs to the Cu-Zn superoxide dismutase family.</text>
</comment>
<dbReference type="InterPro" id="IPR001424">
    <property type="entry name" value="SOD_Cu_Zn_dom"/>
</dbReference>
<dbReference type="InterPro" id="IPR036423">
    <property type="entry name" value="SOD-like_Cu/Zn_dom_sf"/>
</dbReference>
<feature type="signal peptide" evidence="2">
    <location>
        <begin position="1"/>
        <end position="24"/>
    </location>
</feature>
<keyword evidence="2" id="KW-0732">Signal</keyword>
<protein>
    <submittedName>
        <fullName evidence="4">Superoxide dismutase family protein</fullName>
    </submittedName>
</protein>
<keyword evidence="5" id="KW-1185">Reference proteome</keyword>
<feature type="domain" description="Superoxide dismutase copper/zinc binding" evidence="3">
    <location>
        <begin position="74"/>
        <end position="173"/>
    </location>
</feature>
<feature type="chain" id="PRO_5046396818" evidence="2">
    <location>
        <begin position="25"/>
        <end position="193"/>
    </location>
</feature>
<reference evidence="4 5" key="1">
    <citation type="submission" date="2024-06" db="EMBL/GenBank/DDBJ databases">
        <title>The Natural Products Discovery Center: Release of the First 8490 Sequenced Strains for Exploring Actinobacteria Biosynthetic Diversity.</title>
        <authorList>
            <person name="Kalkreuter E."/>
            <person name="Kautsar S.A."/>
            <person name="Yang D."/>
            <person name="Bader C.D."/>
            <person name="Teijaro C.N."/>
            <person name="Fluegel L."/>
            <person name="Davis C.M."/>
            <person name="Simpson J.R."/>
            <person name="Lauterbach L."/>
            <person name="Steele A.D."/>
            <person name="Gui C."/>
            <person name="Meng S."/>
            <person name="Li G."/>
            <person name="Viehrig K."/>
            <person name="Ye F."/>
            <person name="Su P."/>
            <person name="Kiefer A.F."/>
            <person name="Nichols A."/>
            <person name="Cepeda A.J."/>
            <person name="Yan W."/>
            <person name="Fan B."/>
            <person name="Jiang Y."/>
            <person name="Adhikari A."/>
            <person name="Zheng C.-J."/>
            <person name="Schuster L."/>
            <person name="Cowan T.M."/>
            <person name="Smanski M.J."/>
            <person name="Chevrette M.G."/>
            <person name="De Carvalho L.P.S."/>
            <person name="Shen B."/>
        </authorList>
    </citation>
    <scope>NUCLEOTIDE SEQUENCE [LARGE SCALE GENOMIC DNA]</scope>
    <source>
        <strain evidence="4 5">NPDC048117</strain>
    </source>
</reference>
<dbReference type="SUPFAM" id="SSF49329">
    <property type="entry name" value="Cu,Zn superoxide dismutase-like"/>
    <property type="match status" value="1"/>
</dbReference>
<evidence type="ECO:0000259" key="3">
    <source>
        <dbReference type="Pfam" id="PF00080"/>
    </source>
</evidence>
<evidence type="ECO:0000256" key="1">
    <source>
        <dbReference type="ARBA" id="ARBA00010457"/>
    </source>
</evidence>
<sequence>MAVRAGVCAGVVAMAVLGAGGAAAAAGEGGGQGKERDGRLGYAMVTDGVFAKKKSATTAYSYDKKLVPPGSWIKIGQRTAPGGATTVSLRVKGLKAGHEYGVHVHTKPCTADPAAAGGHYQHKPSTDPAAVNPRNEVWLDFTADRKGSGKATAHHDWGFRKGGAASVVIHDEPGSSGARVGCFTVPFGWTKAG</sequence>
<name>A0ABV3EXB0_9ACTN</name>
<proteinExistence type="inferred from homology"/>
<gene>
    <name evidence="4" type="ORF">AB0D95_26675</name>
</gene>
<evidence type="ECO:0000313" key="5">
    <source>
        <dbReference type="Proteomes" id="UP001551584"/>
    </source>
</evidence>
<dbReference type="Proteomes" id="UP001551584">
    <property type="component" value="Unassembled WGS sequence"/>
</dbReference>
<dbReference type="EMBL" id="JBEZNA010000088">
    <property type="protein sequence ID" value="MEU9580810.1"/>
    <property type="molecule type" value="Genomic_DNA"/>
</dbReference>
<dbReference type="RefSeq" id="WP_166022815.1">
    <property type="nucleotide sequence ID" value="NZ_JBEZNA010000088.1"/>
</dbReference>
<organism evidence="4 5">
    <name type="scientific">Streptomyces chilikensis</name>
    <dbReference type="NCBI Taxonomy" id="1194079"/>
    <lineage>
        <taxon>Bacteria</taxon>
        <taxon>Bacillati</taxon>
        <taxon>Actinomycetota</taxon>
        <taxon>Actinomycetes</taxon>
        <taxon>Kitasatosporales</taxon>
        <taxon>Streptomycetaceae</taxon>
        <taxon>Streptomyces</taxon>
    </lineage>
</organism>
<dbReference type="Gene3D" id="2.60.40.200">
    <property type="entry name" value="Superoxide dismutase, copper/zinc binding domain"/>
    <property type="match status" value="1"/>
</dbReference>
<evidence type="ECO:0000256" key="2">
    <source>
        <dbReference type="SAM" id="SignalP"/>
    </source>
</evidence>
<dbReference type="Pfam" id="PF00080">
    <property type="entry name" value="Sod_Cu"/>
    <property type="match status" value="1"/>
</dbReference>
<evidence type="ECO:0000313" key="4">
    <source>
        <dbReference type="EMBL" id="MEU9580810.1"/>
    </source>
</evidence>